<dbReference type="eggNOG" id="KOG0101">
    <property type="taxonomic scope" value="Eukaryota"/>
</dbReference>
<dbReference type="GeneID" id="23613020"/>
<dbReference type="InterPro" id="IPR018181">
    <property type="entry name" value="Heat_shock_70_CS"/>
</dbReference>
<feature type="region of interest" description="Disordered" evidence="3">
    <location>
        <begin position="191"/>
        <end position="225"/>
    </location>
</feature>
<dbReference type="Pfam" id="PF00012">
    <property type="entry name" value="HSP70"/>
    <property type="match status" value="1"/>
</dbReference>
<dbReference type="InterPro" id="IPR013126">
    <property type="entry name" value="Hsp_70_fam"/>
</dbReference>
<dbReference type="SUPFAM" id="SSF53067">
    <property type="entry name" value="Actin-like ATPase domain"/>
    <property type="match status" value="2"/>
</dbReference>
<dbReference type="Gene3D" id="3.90.640.10">
    <property type="entry name" value="Actin, Chain A, domain 4"/>
    <property type="match status" value="1"/>
</dbReference>
<keyword evidence="5" id="KW-1185">Reference proteome</keyword>
<proteinExistence type="predicted"/>
<dbReference type="EMBL" id="KL662189">
    <property type="protein sequence ID" value="KFM29253.1"/>
    <property type="molecule type" value="Genomic_DNA"/>
</dbReference>
<evidence type="ECO:0000313" key="4">
    <source>
        <dbReference type="EMBL" id="KFM29253.1"/>
    </source>
</evidence>
<dbReference type="STRING" id="3075.A0A087SU49"/>
<dbReference type="GO" id="GO:0005524">
    <property type="term" value="F:ATP binding"/>
    <property type="evidence" value="ECO:0007669"/>
    <property type="project" value="UniProtKB-KW"/>
</dbReference>
<name>A0A087SU49_AUXPR</name>
<evidence type="ECO:0000256" key="1">
    <source>
        <dbReference type="ARBA" id="ARBA00022741"/>
    </source>
</evidence>
<dbReference type="GO" id="GO:0140662">
    <property type="term" value="F:ATP-dependent protein folding chaperone"/>
    <property type="evidence" value="ECO:0007669"/>
    <property type="project" value="InterPro"/>
</dbReference>
<keyword evidence="2" id="KW-0067">ATP-binding</keyword>
<accession>A0A087SU49</accession>
<dbReference type="OrthoDB" id="509925at2759"/>
<sequence length="304" mass="30021">MDHAVLTVPADWGPSRHAAVLRAARAAGLPDALRLLQEPVAAALAHGLGAGLDGELALVVDIGGGTTDVSLVQAFAGALELLGTIGDAALGGNDVDAALAARLFPEAGRGDPAAQSAAERAKITLSAGPGGPVAAESGQVAAACMLSDLQAVLPPFFAALAALLEEFGTQHGIGWAMEPRVAAERAVASLGEGGGEDPAQALGRSGAAPPSPGPPPQATHAAWGLPPPRRVTRVLCVGQATEMLGVHAFLALLTGVRPSVGMPPAHAVAAGAAVYAGMLLGSVPELEIVEGPFAAAPHGRTSGF</sequence>
<dbReference type="PROSITE" id="PS00329">
    <property type="entry name" value="HSP70_2"/>
    <property type="match status" value="1"/>
</dbReference>
<dbReference type="Proteomes" id="UP000028924">
    <property type="component" value="Unassembled WGS sequence"/>
</dbReference>
<evidence type="ECO:0000256" key="3">
    <source>
        <dbReference type="SAM" id="MobiDB-lite"/>
    </source>
</evidence>
<evidence type="ECO:0000313" key="5">
    <source>
        <dbReference type="Proteomes" id="UP000028924"/>
    </source>
</evidence>
<keyword evidence="1" id="KW-0547">Nucleotide-binding</keyword>
<gene>
    <name evidence="4" type="ORF">F751_1629</name>
</gene>
<protein>
    <submittedName>
        <fullName evidence="4">Chaperone protein dnaK1</fullName>
    </submittedName>
</protein>
<dbReference type="InterPro" id="IPR043129">
    <property type="entry name" value="ATPase_NBD"/>
</dbReference>
<dbReference type="Gene3D" id="3.30.420.40">
    <property type="match status" value="2"/>
</dbReference>
<dbReference type="KEGG" id="apro:F751_1629"/>
<evidence type="ECO:0000256" key="2">
    <source>
        <dbReference type="ARBA" id="ARBA00022840"/>
    </source>
</evidence>
<organism evidence="4 5">
    <name type="scientific">Auxenochlorella protothecoides</name>
    <name type="common">Green microalga</name>
    <name type="synonym">Chlorella protothecoides</name>
    <dbReference type="NCBI Taxonomy" id="3075"/>
    <lineage>
        <taxon>Eukaryota</taxon>
        <taxon>Viridiplantae</taxon>
        <taxon>Chlorophyta</taxon>
        <taxon>core chlorophytes</taxon>
        <taxon>Trebouxiophyceae</taxon>
        <taxon>Chlorellales</taxon>
        <taxon>Chlorellaceae</taxon>
        <taxon>Auxenochlorella</taxon>
    </lineage>
</organism>
<dbReference type="RefSeq" id="XP_011402306.1">
    <property type="nucleotide sequence ID" value="XM_011404004.1"/>
</dbReference>
<dbReference type="AlphaFoldDB" id="A0A087SU49"/>
<reference evidence="4 5" key="1">
    <citation type="journal article" date="2014" name="BMC Genomics">
        <title>Oil accumulation mechanisms of the oleaginous microalga Chlorella protothecoides revealed through its genome, transcriptomes, and proteomes.</title>
        <authorList>
            <person name="Gao C."/>
            <person name="Wang Y."/>
            <person name="Shen Y."/>
            <person name="Yan D."/>
            <person name="He X."/>
            <person name="Dai J."/>
            <person name="Wu Q."/>
        </authorList>
    </citation>
    <scope>NUCLEOTIDE SEQUENCE [LARGE SCALE GENOMIC DNA]</scope>
    <source>
        <strain evidence="4 5">0710</strain>
    </source>
</reference>
<dbReference type="PANTHER" id="PTHR19375">
    <property type="entry name" value="HEAT SHOCK PROTEIN 70KDA"/>
    <property type="match status" value="1"/>
</dbReference>